<feature type="transmembrane region" description="Helical" evidence="9">
    <location>
        <begin position="336"/>
        <end position="356"/>
    </location>
</feature>
<dbReference type="PANTHER" id="PTHR30588:SF0">
    <property type="entry name" value="BRANCHED-CHAIN AMINO ACID PERMEASE BRNQ"/>
    <property type="match status" value="1"/>
</dbReference>
<comment type="similarity">
    <text evidence="2 9">Belongs to the branched chain amino acid transporter family.</text>
</comment>
<dbReference type="PANTHER" id="PTHR30588">
    <property type="entry name" value="BRANCHED-CHAIN AMINO ACID TRANSPORT SYSTEM 2 CARRIER PROTEIN"/>
    <property type="match status" value="1"/>
</dbReference>
<proteinExistence type="inferred from homology"/>
<feature type="transmembrane region" description="Helical" evidence="9">
    <location>
        <begin position="407"/>
        <end position="427"/>
    </location>
</feature>
<feature type="transmembrane region" description="Helical" evidence="9">
    <location>
        <begin position="368"/>
        <end position="387"/>
    </location>
</feature>
<keyword evidence="8 9" id="KW-0472">Membrane</keyword>
<evidence type="ECO:0000256" key="7">
    <source>
        <dbReference type="ARBA" id="ARBA00022989"/>
    </source>
</evidence>
<keyword evidence="7 9" id="KW-1133">Transmembrane helix</keyword>
<evidence type="ECO:0000256" key="3">
    <source>
        <dbReference type="ARBA" id="ARBA00022448"/>
    </source>
</evidence>
<dbReference type="RefSeq" id="WP_186089990.1">
    <property type="nucleotide sequence ID" value="NZ_BMCN01000001.1"/>
</dbReference>
<feature type="transmembrane region" description="Helical" evidence="9">
    <location>
        <begin position="311"/>
        <end position="330"/>
    </location>
</feature>
<name>A0ABS4HLT4_9STAP</name>
<feature type="transmembrane region" description="Helical" evidence="9">
    <location>
        <begin position="277"/>
        <end position="299"/>
    </location>
</feature>
<evidence type="ECO:0000256" key="1">
    <source>
        <dbReference type="ARBA" id="ARBA00004651"/>
    </source>
</evidence>
<evidence type="ECO:0000256" key="2">
    <source>
        <dbReference type="ARBA" id="ARBA00008540"/>
    </source>
</evidence>
<protein>
    <recommendedName>
        <fullName evidence="9">Branched-chain amino acid transport system carrier protein</fullName>
    </recommendedName>
</protein>
<feature type="transmembrane region" description="Helical" evidence="9">
    <location>
        <begin position="7"/>
        <end position="25"/>
    </location>
</feature>
<evidence type="ECO:0000256" key="4">
    <source>
        <dbReference type="ARBA" id="ARBA00022475"/>
    </source>
</evidence>
<dbReference type="Pfam" id="PF05525">
    <property type="entry name" value="Branch_AA_trans"/>
    <property type="match status" value="1"/>
</dbReference>
<keyword evidence="3 9" id="KW-0813">Transport</keyword>
<dbReference type="InterPro" id="IPR004685">
    <property type="entry name" value="Brnchd-chn_aa_trnsp_Livcs"/>
</dbReference>
<dbReference type="Proteomes" id="UP001519348">
    <property type="component" value="Unassembled WGS sequence"/>
</dbReference>
<keyword evidence="4" id="KW-1003">Cell membrane</keyword>
<feature type="transmembrane region" description="Helical" evidence="9">
    <location>
        <begin position="187"/>
        <end position="210"/>
    </location>
</feature>
<feature type="transmembrane region" description="Helical" evidence="9">
    <location>
        <begin position="37"/>
        <end position="61"/>
    </location>
</feature>
<evidence type="ECO:0000256" key="8">
    <source>
        <dbReference type="ARBA" id="ARBA00023136"/>
    </source>
</evidence>
<reference evidence="10 11" key="1">
    <citation type="submission" date="2021-03" db="EMBL/GenBank/DDBJ databases">
        <title>Genomic Encyclopedia of Type Strains, Phase IV (KMG-IV): sequencing the most valuable type-strain genomes for metagenomic binning, comparative biology and taxonomic classification.</title>
        <authorList>
            <person name="Goeker M."/>
        </authorList>
    </citation>
    <scope>NUCLEOTIDE SEQUENCE [LARGE SCALE GENOMIC DNA]</scope>
    <source>
        <strain evidence="10 11">DSM 22420</strain>
    </source>
</reference>
<feature type="transmembrane region" description="Helical" evidence="9">
    <location>
        <begin position="147"/>
        <end position="167"/>
    </location>
</feature>
<evidence type="ECO:0000313" key="10">
    <source>
        <dbReference type="EMBL" id="MBP1951890.1"/>
    </source>
</evidence>
<sequence length="439" mass="47341">MSRINVLFIGFMLFSLFFGAGNLIFPPLLGWESGDNFGPAITGFLITGVLLPFLAVMAVALEDNGLISMGSRVHYIFGIVFAIIIYLSIGAFYGIPRASSVAYELGFQQIFKIDGRWGVFVFSLIFFTITYLISLNPKKIVNRIGQYLTPILLLVLAVLVIQSFMTFENVSSPAAGKYASAPLVAGILEGYFTMDAVAALAFGIVIINALKDKGAASKKELVKGTLVSALVAGTGLVAVYFSLGWIGRVIPGETSFQNGAEILTSASGILFVTSGNILFGLIVMLACLTTCVGLINACSSFFNEIYPRLSYSHYVTIFVIIGLLVSNLGLNMILHVAVPLLSFIYPIAIILIILSLLEHITGKSKTMFQLAVAVTAFYALYEALVSIGFELEFLTGLLDIAPFFEQGLGWVLPGFLAAMIGYGIDAIKNKPVDKSRQNE</sequence>
<keyword evidence="6 9" id="KW-0029">Amino-acid transport</keyword>
<gene>
    <name evidence="10" type="ORF">J2Z27_000925</name>
</gene>
<evidence type="ECO:0000256" key="6">
    <source>
        <dbReference type="ARBA" id="ARBA00022970"/>
    </source>
</evidence>
<feature type="transmembrane region" description="Helical" evidence="9">
    <location>
        <begin position="222"/>
        <end position="246"/>
    </location>
</feature>
<evidence type="ECO:0000313" key="11">
    <source>
        <dbReference type="Proteomes" id="UP001519348"/>
    </source>
</evidence>
<organism evidence="10 11">
    <name type="scientific">Jeotgalicoccus aerolatus</name>
    <dbReference type="NCBI Taxonomy" id="709510"/>
    <lineage>
        <taxon>Bacteria</taxon>
        <taxon>Bacillati</taxon>
        <taxon>Bacillota</taxon>
        <taxon>Bacilli</taxon>
        <taxon>Bacillales</taxon>
        <taxon>Staphylococcaceae</taxon>
        <taxon>Jeotgalicoccus</taxon>
    </lineage>
</organism>
<accession>A0ABS4HLT4</accession>
<comment type="caution">
    <text evidence="10">The sequence shown here is derived from an EMBL/GenBank/DDBJ whole genome shotgun (WGS) entry which is preliminary data.</text>
</comment>
<dbReference type="NCBIfam" id="TIGR00796">
    <property type="entry name" value="livcs"/>
    <property type="match status" value="1"/>
</dbReference>
<feature type="transmembrane region" description="Helical" evidence="9">
    <location>
        <begin position="115"/>
        <end position="135"/>
    </location>
</feature>
<feature type="transmembrane region" description="Helical" evidence="9">
    <location>
        <begin position="73"/>
        <end position="95"/>
    </location>
</feature>
<evidence type="ECO:0000256" key="9">
    <source>
        <dbReference type="RuleBase" id="RU362122"/>
    </source>
</evidence>
<keyword evidence="5 9" id="KW-0812">Transmembrane</keyword>
<comment type="subcellular location">
    <subcellularLocation>
        <location evidence="1 9">Cell membrane</location>
        <topology evidence="1 9">Multi-pass membrane protein</topology>
    </subcellularLocation>
</comment>
<keyword evidence="11" id="KW-1185">Reference proteome</keyword>
<evidence type="ECO:0000256" key="5">
    <source>
        <dbReference type="ARBA" id="ARBA00022692"/>
    </source>
</evidence>
<comment type="function">
    <text evidence="9">Component of the transport system for branched-chain amino acids.</text>
</comment>
<dbReference type="EMBL" id="JAGGKN010000002">
    <property type="protein sequence ID" value="MBP1951890.1"/>
    <property type="molecule type" value="Genomic_DNA"/>
</dbReference>